<reference evidence="5 6" key="1">
    <citation type="journal article" date="2014" name="Agronomy (Basel)">
        <title>A Draft Genome Sequence for Ensete ventricosum, the Drought-Tolerant Tree Against Hunger.</title>
        <authorList>
            <person name="Harrison J."/>
            <person name="Moore K.A."/>
            <person name="Paszkiewicz K."/>
            <person name="Jones T."/>
            <person name="Grant M."/>
            <person name="Ambacheew D."/>
            <person name="Muzemil S."/>
            <person name="Studholme D.J."/>
        </authorList>
    </citation>
    <scope>NUCLEOTIDE SEQUENCE [LARGE SCALE GENOMIC DNA]</scope>
</reference>
<sequence>MIFSDCFLLVPKTAQLQEGSSEQTVNVSRERIQLSIEYNQQSRTIDPIKLRRQVISALLPIQVSCIFILKAHGVFCLQKLRDERRERRIADLIHMSKETELQMQKAAIERAKEFNNTRRAWYSIWRKEYTNPHSDTTLKLMRDQKIMAKVYASVAYSTGEHDLYNSLMRHIKEIRRGIGDANSDSELQERYLLLLLFFGFQNEDRMLWKLGSLPPGLITFYNLTYPLDRSWHVLGLGYDPAVNPLEIESASVIHYNGNYKPWLDLAFTKYKPYWSKFVNVDNPYIQDCYSNQ</sequence>
<dbReference type="InterPro" id="IPR029044">
    <property type="entry name" value="Nucleotide-diphossugar_trans"/>
</dbReference>
<keyword evidence="4" id="KW-0961">Cell wall biogenesis/degradation</keyword>
<keyword evidence="3 4" id="KW-0328">Glycosyltransferase</keyword>
<dbReference type="PANTHER" id="PTHR32116">
    <property type="entry name" value="GALACTURONOSYLTRANSFERASE 4-RELATED"/>
    <property type="match status" value="1"/>
</dbReference>
<evidence type="ECO:0000256" key="3">
    <source>
        <dbReference type="ARBA" id="ARBA00022676"/>
    </source>
</evidence>
<dbReference type="GO" id="GO:0047262">
    <property type="term" value="F:polygalacturonate 4-alpha-galacturonosyltransferase activity"/>
    <property type="evidence" value="ECO:0007669"/>
    <property type="project" value="InterPro"/>
</dbReference>
<dbReference type="InterPro" id="IPR002495">
    <property type="entry name" value="Glyco_trans_8"/>
</dbReference>
<comment type="similarity">
    <text evidence="2 4">Belongs to the glycosyltransferase 8 family.</text>
</comment>
<organism evidence="5 6">
    <name type="scientific">Ensete ventricosum</name>
    <name type="common">Abyssinian banana</name>
    <name type="synonym">Musa ensete</name>
    <dbReference type="NCBI Taxonomy" id="4639"/>
    <lineage>
        <taxon>Eukaryota</taxon>
        <taxon>Viridiplantae</taxon>
        <taxon>Streptophyta</taxon>
        <taxon>Embryophyta</taxon>
        <taxon>Tracheophyta</taxon>
        <taxon>Spermatophyta</taxon>
        <taxon>Magnoliopsida</taxon>
        <taxon>Liliopsida</taxon>
        <taxon>Zingiberales</taxon>
        <taxon>Musaceae</taxon>
        <taxon>Ensete</taxon>
    </lineage>
</organism>
<dbReference type="SUPFAM" id="SSF53448">
    <property type="entry name" value="Nucleotide-diphospho-sugar transferases"/>
    <property type="match status" value="1"/>
</dbReference>
<keyword evidence="4" id="KW-0333">Golgi apparatus</keyword>
<dbReference type="Pfam" id="PF01501">
    <property type="entry name" value="Glyco_transf_8"/>
    <property type="match status" value="1"/>
</dbReference>
<comment type="pathway">
    <text evidence="1 4">Glycan metabolism; pectin biosynthesis.</text>
</comment>
<dbReference type="GO" id="GO:0071555">
    <property type="term" value="P:cell wall organization"/>
    <property type="evidence" value="ECO:0007669"/>
    <property type="project" value="UniProtKB-KW"/>
</dbReference>
<evidence type="ECO:0000313" key="6">
    <source>
        <dbReference type="Proteomes" id="UP000287651"/>
    </source>
</evidence>
<dbReference type="AlphaFoldDB" id="A0A426Y1G4"/>
<evidence type="ECO:0000313" key="5">
    <source>
        <dbReference type="EMBL" id="RRT45576.1"/>
    </source>
</evidence>
<evidence type="ECO:0000256" key="2">
    <source>
        <dbReference type="ARBA" id="ARBA00006351"/>
    </source>
</evidence>
<comment type="caution">
    <text evidence="5">The sequence shown here is derived from an EMBL/GenBank/DDBJ whole genome shotgun (WGS) entry which is preliminary data.</text>
</comment>
<dbReference type="PANTHER" id="PTHR32116:SF76">
    <property type="entry name" value="GALACTURONOSYLTRANSFERASE 3-RELATED"/>
    <property type="match status" value="1"/>
</dbReference>
<name>A0A426Y1G4_ENSVE</name>
<proteinExistence type="inferred from homology"/>
<keyword evidence="3 4" id="KW-0808">Transferase</keyword>
<accession>A0A426Y1G4</accession>
<gene>
    <name evidence="5" type="ORF">B296_00045129</name>
</gene>
<comment type="subcellular location">
    <subcellularLocation>
        <location evidence="4">Golgi apparatus membrane</location>
        <topology evidence="4">Single-pass type II membrane protein</topology>
    </subcellularLocation>
</comment>
<dbReference type="EC" id="2.4.1.-" evidence="4"/>
<dbReference type="EMBL" id="AMZH03015743">
    <property type="protein sequence ID" value="RRT45576.1"/>
    <property type="molecule type" value="Genomic_DNA"/>
</dbReference>
<dbReference type="GO" id="GO:0000139">
    <property type="term" value="C:Golgi membrane"/>
    <property type="evidence" value="ECO:0007669"/>
    <property type="project" value="UniProtKB-SubCell"/>
</dbReference>
<evidence type="ECO:0000256" key="4">
    <source>
        <dbReference type="RuleBase" id="RU362027"/>
    </source>
</evidence>
<protein>
    <recommendedName>
        <fullName evidence="4">Hexosyltransferase</fullName>
        <ecNumber evidence="4">2.4.1.-</ecNumber>
    </recommendedName>
</protein>
<dbReference type="Gene3D" id="3.90.550.10">
    <property type="entry name" value="Spore Coat Polysaccharide Biosynthesis Protein SpsA, Chain A"/>
    <property type="match status" value="1"/>
</dbReference>
<evidence type="ECO:0000256" key="1">
    <source>
        <dbReference type="ARBA" id="ARBA00004877"/>
    </source>
</evidence>
<dbReference type="GO" id="GO:0045489">
    <property type="term" value="P:pectin biosynthetic process"/>
    <property type="evidence" value="ECO:0007669"/>
    <property type="project" value="UniProtKB-UniPathway"/>
</dbReference>
<dbReference type="InterPro" id="IPR029993">
    <property type="entry name" value="GAUT"/>
</dbReference>
<dbReference type="Pfam" id="PF25557">
    <property type="entry name" value="GAUT_1"/>
    <property type="match status" value="1"/>
</dbReference>
<dbReference type="UniPathway" id="UPA00845"/>
<dbReference type="Proteomes" id="UP000287651">
    <property type="component" value="Unassembled WGS sequence"/>
</dbReference>